<keyword evidence="10" id="KW-1133">Transmembrane helix</keyword>
<evidence type="ECO:0000256" key="10">
    <source>
        <dbReference type="SAM" id="Phobius"/>
    </source>
</evidence>
<evidence type="ECO:0000256" key="5">
    <source>
        <dbReference type="ARBA" id="ARBA00022729"/>
    </source>
</evidence>
<evidence type="ECO:0000256" key="3">
    <source>
        <dbReference type="ARBA" id="ARBA00022559"/>
    </source>
</evidence>
<dbReference type="PANTHER" id="PTHR11475:SF141">
    <property type="entry name" value="CARDINAL"/>
    <property type="match status" value="1"/>
</dbReference>
<keyword evidence="3" id="KW-0575">Peroxidase</keyword>
<keyword evidence="10" id="KW-0812">Transmembrane</keyword>
<evidence type="ECO:0000256" key="6">
    <source>
        <dbReference type="ARBA" id="ARBA00023002"/>
    </source>
</evidence>
<dbReference type="PANTHER" id="PTHR11475">
    <property type="entry name" value="OXIDASE/PEROXIDASE"/>
    <property type="match status" value="1"/>
</dbReference>
<dbReference type="InterPro" id="IPR037120">
    <property type="entry name" value="Haem_peroxidase_sf_animal"/>
</dbReference>
<dbReference type="Gene3D" id="1.10.640.10">
    <property type="entry name" value="Haem peroxidase domain superfamily, animal type"/>
    <property type="match status" value="1"/>
</dbReference>
<dbReference type="GO" id="GO:0020037">
    <property type="term" value="F:heme binding"/>
    <property type="evidence" value="ECO:0007669"/>
    <property type="project" value="InterPro"/>
</dbReference>
<keyword evidence="7 8" id="KW-0408">Iron</keyword>
<dbReference type="PROSITE" id="PS50292">
    <property type="entry name" value="PEROXIDASE_3"/>
    <property type="match status" value="1"/>
</dbReference>
<feature type="binding site" description="axial binding residue" evidence="8">
    <location>
        <position position="539"/>
    </location>
    <ligand>
        <name>heme b</name>
        <dbReference type="ChEBI" id="CHEBI:60344"/>
    </ligand>
    <ligandPart>
        <name>Fe</name>
        <dbReference type="ChEBI" id="CHEBI:18248"/>
    </ligandPart>
</feature>
<dbReference type="FunFam" id="1.10.640.10:FF:000003">
    <property type="entry name" value="chorion peroxidase"/>
    <property type="match status" value="1"/>
</dbReference>
<name>A0A6B9UPX9_LIMAT</name>
<evidence type="ECO:0000256" key="8">
    <source>
        <dbReference type="PIRSR" id="PIRSR619791-2"/>
    </source>
</evidence>
<dbReference type="GO" id="GO:0046872">
    <property type="term" value="F:metal ion binding"/>
    <property type="evidence" value="ECO:0007669"/>
    <property type="project" value="UniProtKB-KW"/>
</dbReference>
<evidence type="ECO:0000256" key="1">
    <source>
        <dbReference type="ARBA" id="ARBA00004613"/>
    </source>
</evidence>
<keyword evidence="8" id="KW-0479">Metal-binding</keyword>
<dbReference type="Pfam" id="PF03098">
    <property type="entry name" value="An_peroxidase"/>
    <property type="match status" value="1"/>
</dbReference>
<dbReference type="AlphaFoldDB" id="A0A6B9UPX9"/>
<keyword evidence="5" id="KW-0732">Signal</keyword>
<dbReference type="GO" id="GO:0022412">
    <property type="term" value="P:cellular process involved in reproduction in multicellular organism"/>
    <property type="evidence" value="ECO:0007669"/>
    <property type="project" value="UniProtKB-ARBA"/>
</dbReference>
<dbReference type="EMBL" id="MN842750">
    <property type="protein sequence ID" value="QHN70690.1"/>
    <property type="molecule type" value="mRNA"/>
</dbReference>
<evidence type="ECO:0000256" key="4">
    <source>
        <dbReference type="ARBA" id="ARBA00022617"/>
    </source>
</evidence>
<evidence type="ECO:0000313" key="11">
    <source>
        <dbReference type="EMBL" id="QHN70690.1"/>
    </source>
</evidence>
<keyword evidence="4 8" id="KW-0349">Heme</keyword>
<proteinExistence type="evidence at transcript level"/>
<dbReference type="SUPFAM" id="SSF48113">
    <property type="entry name" value="Heme-dependent peroxidases"/>
    <property type="match status" value="1"/>
</dbReference>
<evidence type="ECO:0000256" key="9">
    <source>
        <dbReference type="SAM" id="MobiDB-lite"/>
    </source>
</evidence>
<dbReference type="GO" id="GO:0004601">
    <property type="term" value="F:peroxidase activity"/>
    <property type="evidence" value="ECO:0007669"/>
    <property type="project" value="UniProtKB-KW"/>
</dbReference>
<sequence length="810" mass="90123">MQRQPLSSERTPLVPPTYMFETSISRSYQRRLRNFQCAVCILLIVLLSISLLVTISYNLGYDEVDDELPQGNQTQGTPMLQLALNEDLSPMLDKTWPLDNKPPRTWVGISPTESDIAAAVAKGKEALVQRRMLENSLTPLDIDSPASRAQRAASTSPAVKPLAETAFAAEEATRVLLNGTDIPTEGGIGVGPSTESNFDEPIYCRPPTKPCEMSKYRAQDGTCNNLNNPLTWGVSNTPFRRVLPPDYGDGISSPRTATDGSILPSARDVSVTVHRQSYAHDSSFTVMLAVWGQFIDHDITATALSKGENSSLISCCNNHTVHPECFPVKLDPEDPFYQDYNLTCMEFVRSAPAPTCRFGQREQLNQATAFLDGSTVYSFTSNKTEALRSGLDGQLRMLKLGSWELLPPSTDPVDGCNTEEMTAKGRYCFESGDDRANENLHLTTMHLIWARQHNRITTILKKMNPQWDDEVLFQESRRILGAQMQHITYAEFLPAVLGQDVMWALNLTLQTEGYSDAYNPEVDPSIANHFSAAAFRFAHTLLPGLIHNVDASTGTVSYTHLHEMLFNPYALYMEKGPKYAVRSALNTPVHAVDPHITTELSEHLFERSSTFNGTTNPSPPLKMPCGLDLVSLNIQRGRDHGLPSYPAWREHCGFNRPKSYDELSTVFDASSYSRIRTIYKNVEDIDLYTGALAEDPKGRLLGSTLTCLIADQFLRLKVGDRFWYETSDETVRFSLEQLAEIRKTTLAGVICANEALLDDAQPRVMEALSATNPLVDCKELPQPSLSPWKIPTPDMDKKPGKPSKKSNKKL</sequence>
<feature type="compositionally biased region" description="Basic residues" evidence="9">
    <location>
        <begin position="800"/>
        <end position="810"/>
    </location>
</feature>
<dbReference type="InterPro" id="IPR010255">
    <property type="entry name" value="Haem_peroxidase_sf"/>
</dbReference>
<keyword evidence="2" id="KW-0964">Secreted</keyword>
<organism evidence="11">
    <name type="scientific">Limenitis arthemis astyanax</name>
    <name type="common">red-spotted purple</name>
    <dbReference type="NCBI Taxonomy" id="324813"/>
    <lineage>
        <taxon>Eukaryota</taxon>
        <taxon>Metazoa</taxon>
        <taxon>Ecdysozoa</taxon>
        <taxon>Arthropoda</taxon>
        <taxon>Hexapoda</taxon>
        <taxon>Insecta</taxon>
        <taxon>Pterygota</taxon>
        <taxon>Neoptera</taxon>
        <taxon>Endopterygota</taxon>
        <taxon>Lepidoptera</taxon>
        <taxon>Glossata</taxon>
        <taxon>Ditrysia</taxon>
        <taxon>Papilionoidea</taxon>
        <taxon>Nymphalidae</taxon>
        <taxon>Limenitidinae</taxon>
        <taxon>Limenitidini</taxon>
        <taxon>Limenitis</taxon>
    </lineage>
</organism>
<keyword evidence="10" id="KW-0472">Membrane</keyword>
<feature type="region of interest" description="Disordered" evidence="9">
    <location>
        <begin position="778"/>
        <end position="810"/>
    </location>
</feature>
<accession>A0A6B9UPX9</accession>
<comment type="subcellular location">
    <subcellularLocation>
        <location evidence="1">Secreted</location>
    </subcellularLocation>
</comment>
<feature type="transmembrane region" description="Helical" evidence="10">
    <location>
        <begin position="35"/>
        <end position="57"/>
    </location>
</feature>
<keyword evidence="6" id="KW-0560">Oxidoreductase</keyword>
<dbReference type="GO" id="GO:0005576">
    <property type="term" value="C:extracellular region"/>
    <property type="evidence" value="ECO:0007669"/>
    <property type="project" value="UniProtKB-SubCell"/>
</dbReference>
<reference evidence="11" key="1">
    <citation type="journal article" date="2020" name="Mol. Biol. Evol.">
        <title>Disentangling population history and character evolution among hybridizing lineages.</title>
        <authorList>
            <person name="Mullen S.P."/>
            <person name="VanKuren N.W."/>
            <person name="Zhang W."/>
            <person name="Nallu S."/>
            <person name="Kristiansen E.B."/>
            <person name="Wuyun Q."/>
            <person name="Liu K."/>
            <person name="Hill R.I."/>
            <person name="Briscoe A.D."/>
            <person name="Kronforst M.R."/>
        </authorList>
    </citation>
    <scope>NUCLEOTIDE SEQUENCE</scope>
</reference>
<dbReference type="GO" id="GO:0006979">
    <property type="term" value="P:response to oxidative stress"/>
    <property type="evidence" value="ECO:0007669"/>
    <property type="project" value="InterPro"/>
</dbReference>
<dbReference type="CDD" id="cd09823">
    <property type="entry name" value="peroxinectin_like"/>
    <property type="match status" value="1"/>
</dbReference>
<dbReference type="InterPro" id="IPR019791">
    <property type="entry name" value="Haem_peroxidase_animal"/>
</dbReference>
<evidence type="ECO:0000256" key="2">
    <source>
        <dbReference type="ARBA" id="ARBA00022525"/>
    </source>
</evidence>
<protein>
    <submittedName>
        <fullName evidence="11">Cardinal</fullName>
    </submittedName>
</protein>
<dbReference type="PRINTS" id="PR00457">
    <property type="entry name" value="ANPEROXIDASE"/>
</dbReference>
<evidence type="ECO:0000256" key="7">
    <source>
        <dbReference type="ARBA" id="ARBA00023004"/>
    </source>
</evidence>